<keyword evidence="6" id="KW-0670">Pyruvate</keyword>
<accession>A1SYC4</accession>
<feature type="domain" description="Transketolase-like pyrimidine-binding" evidence="5">
    <location>
        <begin position="399"/>
        <end position="575"/>
    </location>
</feature>
<dbReference type="GO" id="GO:0016624">
    <property type="term" value="F:oxidoreductase activity, acting on the aldehyde or oxo group of donors, disulfide as acceptor"/>
    <property type="evidence" value="ECO:0007669"/>
    <property type="project" value="InterPro"/>
</dbReference>
<comment type="function">
    <text evidence="2">E1 component of the 2-oxoglutarate dehydrogenase (OGDH) complex which catalyzes the decarboxylation of 2-oxoglutarate, the first step in the conversion of 2-oxoglutarate to succinyl-CoA and CO(2).</text>
</comment>
<keyword evidence="3" id="KW-0560">Oxidoreductase</keyword>
<dbReference type="OrthoDB" id="9780894at2"/>
<comment type="cofactor">
    <cofactor evidence="1">
        <name>thiamine diphosphate</name>
        <dbReference type="ChEBI" id="CHEBI:58937"/>
    </cofactor>
</comment>
<dbReference type="SUPFAM" id="SSF52922">
    <property type="entry name" value="TK C-terminal domain-like"/>
    <property type="match status" value="1"/>
</dbReference>
<dbReference type="AlphaFoldDB" id="A1SYC4"/>
<dbReference type="eggNOG" id="COG1071">
    <property type="taxonomic scope" value="Bacteria"/>
</dbReference>
<dbReference type="InterPro" id="IPR033248">
    <property type="entry name" value="Transketolase_C"/>
</dbReference>
<evidence type="ECO:0000313" key="6">
    <source>
        <dbReference type="EMBL" id="ABM04489.1"/>
    </source>
</evidence>
<dbReference type="KEGG" id="pin:Ping_2782"/>
<dbReference type="RefSeq" id="WP_011771044.1">
    <property type="nucleotide sequence ID" value="NC_008709.1"/>
</dbReference>
<dbReference type="Proteomes" id="UP000000639">
    <property type="component" value="Chromosome"/>
</dbReference>
<dbReference type="Gene3D" id="3.40.50.970">
    <property type="match status" value="2"/>
</dbReference>
<name>A1SYC4_PSYIN</name>
<evidence type="ECO:0000313" key="7">
    <source>
        <dbReference type="Proteomes" id="UP000000639"/>
    </source>
</evidence>
<dbReference type="eggNOG" id="COG0022">
    <property type="taxonomic scope" value="Bacteria"/>
</dbReference>
<dbReference type="PANTHER" id="PTHR43257">
    <property type="entry name" value="PYRUVATE DEHYDROGENASE E1 COMPONENT BETA SUBUNIT"/>
    <property type="match status" value="1"/>
</dbReference>
<dbReference type="Pfam" id="PF02779">
    <property type="entry name" value="Transket_pyr"/>
    <property type="match status" value="1"/>
</dbReference>
<protein>
    <submittedName>
        <fullName evidence="6">Pyruvate dehydrogenase complex, E1 beta subunit</fullName>
    </submittedName>
</protein>
<evidence type="ECO:0000259" key="5">
    <source>
        <dbReference type="SMART" id="SM00861"/>
    </source>
</evidence>
<keyword evidence="4" id="KW-0786">Thiamine pyrophosphate</keyword>
<keyword evidence="7" id="KW-1185">Reference proteome</keyword>
<evidence type="ECO:0000256" key="1">
    <source>
        <dbReference type="ARBA" id="ARBA00001964"/>
    </source>
</evidence>
<dbReference type="SMART" id="SM00861">
    <property type="entry name" value="Transket_pyr"/>
    <property type="match status" value="1"/>
</dbReference>
<dbReference type="CDD" id="cd02000">
    <property type="entry name" value="TPP_E1_PDC_ADC_BCADC"/>
    <property type="match status" value="1"/>
</dbReference>
<dbReference type="InterPro" id="IPR029061">
    <property type="entry name" value="THDP-binding"/>
</dbReference>
<dbReference type="Pfam" id="PF02780">
    <property type="entry name" value="Transketolase_C"/>
    <property type="match status" value="1"/>
</dbReference>
<evidence type="ECO:0000256" key="4">
    <source>
        <dbReference type="ARBA" id="ARBA00023052"/>
    </source>
</evidence>
<reference evidence="6 7" key="1">
    <citation type="submission" date="2007-01" db="EMBL/GenBank/DDBJ databases">
        <title>Complete sequence of Psychromonas ingrahamii 37.</title>
        <authorList>
            <consortium name="US DOE Joint Genome Institute"/>
            <person name="Copeland A."/>
            <person name="Lucas S."/>
            <person name="Lapidus A."/>
            <person name="Barry K."/>
            <person name="Detter J.C."/>
            <person name="Glavina del Rio T."/>
            <person name="Hammon N."/>
            <person name="Israni S."/>
            <person name="Dalin E."/>
            <person name="Tice H."/>
            <person name="Pitluck S."/>
            <person name="Thompson L.S."/>
            <person name="Brettin T."/>
            <person name="Bruce D."/>
            <person name="Han C."/>
            <person name="Tapia R."/>
            <person name="Schmutz J."/>
            <person name="Larimer F."/>
            <person name="Land M."/>
            <person name="Hauser L."/>
            <person name="Kyrpides N."/>
            <person name="Ivanova N."/>
            <person name="Staley J."/>
            <person name="Richardson P."/>
        </authorList>
    </citation>
    <scope>NUCLEOTIDE SEQUENCE [LARGE SCALE GENOMIC DNA]</scope>
    <source>
        <strain evidence="6 7">37</strain>
    </source>
</reference>
<dbReference type="CDD" id="cd07036">
    <property type="entry name" value="TPP_PYR_E1-PDHc-beta_like"/>
    <property type="match status" value="1"/>
</dbReference>
<dbReference type="InterPro" id="IPR001017">
    <property type="entry name" value="DH_E1"/>
</dbReference>
<sequence>MPKTEKLLTNVEWLKIEADSKDINKIGAKESIKIFTQTQIIRTFEEEMIKLDKLGLVHGPLHTSVGQEGAMVAALSVMRDSDIANGSHRGHHLFLGKSLNYVLPDDFDPKNDDYDVNMDELIYKTMSEILGLSDGFSGGRGGSMHLRWEESGVIGTNAIVGGGVPTALGAAWSKKRSGNQDIVFTSFGDGSCHIGNVLESFNLASLYELPLCFYIENNGYAVSTTLEEQSKDIRMSSRGQGFSIPAYKVDGQDPFSVRTAMEMAEKHMRAGKGPFILEVDVYRHFHHSGGIKGSAFGYRSKDEEKKETERDALNFIQKILIEKSWITQNEIDVIKNRIEVMVQKSVKRILIKDNDKNIINPVLWPSTTTRDDGLRSDKSEFEGVKYTEFNDFNGGLENKRFVDVIAQNMVRRFEDDDRYFVIGEDVHKLKGGTNGATKGIPERWPDRCVPTPIAEHAFVGLSGGVAMLGEYRPIVELMYPDFGLVAADQLFNQIAKARHMFGNTVKVPLVLRTKIAIGSGYGSQHSMDPAGLFAMWPGWRIVVPSTPYDYVGLMNSALKCEDPVLVIETVELYSKTGLAPTDNFDYFIELGKAKVVREGQKFTVLTYLNMISLAEKACENLGIDAEVIDLRSLDRASLDWDTIGESIKKTNHVIVLEQGSLTNSYGAMLSDEIQKRYFDYLDHPVKRVYGGESSPNVSKVLERSAYVGLEEIEKAFTESMNDKGIRG</sequence>
<dbReference type="HOGENOM" id="CLU_012907_2_0_6"/>
<gene>
    <name evidence="6" type="ordered locus">Ping_2782</name>
</gene>
<organism evidence="6 7">
    <name type="scientific">Psychromonas ingrahamii (strain DSM 17664 / CCUG 51855 / 37)</name>
    <dbReference type="NCBI Taxonomy" id="357804"/>
    <lineage>
        <taxon>Bacteria</taxon>
        <taxon>Pseudomonadati</taxon>
        <taxon>Pseudomonadota</taxon>
        <taxon>Gammaproteobacteria</taxon>
        <taxon>Alteromonadales</taxon>
        <taxon>Psychromonadaceae</taxon>
        <taxon>Psychromonas</taxon>
    </lineage>
</organism>
<dbReference type="SUPFAM" id="SSF52518">
    <property type="entry name" value="Thiamin diphosphate-binding fold (THDP-binding)"/>
    <property type="match status" value="2"/>
</dbReference>
<dbReference type="InterPro" id="IPR005475">
    <property type="entry name" value="Transketolase-like_Pyr-bd"/>
</dbReference>
<dbReference type="Pfam" id="PF00676">
    <property type="entry name" value="E1_dh"/>
    <property type="match status" value="1"/>
</dbReference>
<dbReference type="InterPro" id="IPR009014">
    <property type="entry name" value="Transketo_C/PFOR_II"/>
</dbReference>
<dbReference type="STRING" id="357804.Ping_2782"/>
<dbReference type="PANTHER" id="PTHR43257:SF2">
    <property type="entry name" value="PYRUVATE DEHYDROGENASE E1 COMPONENT SUBUNIT BETA"/>
    <property type="match status" value="1"/>
</dbReference>
<dbReference type="EMBL" id="CP000510">
    <property type="protein sequence ID" value="ABM04489.1"/>
    <property type="molecule type" value="Genomic_DNA"/>
</dbReference>
<evidence type="ECO:0000256" key="3">
    <source>
        <dbReference type="ARBA" id="ARBA00023002"/>
    </source>
</evidence>
<dbReference type="Gene3D" id="3.40.50.920">
    <property type="match status" value="1"/>
</dbReference>
<evidence type="ECO:0000256" key="2">
    <source>
        <dbReference type="ARBA" id="ARBA00003906"/>
    </source>
</evidence>
<proteinExistence type="predicted"/>